<feature type="region of interest" description="Disordered" evidence="6">
    <location>
        <begin position="721"/>
        <end position="742"/>
    </location>
</feature>
<feature type="transmembrane region" description="Helical" evidence="7">
    <location>
        <begin position="565"/>
        <end position="585"/>
    </location>
</feature>
<accession>A0ABS9MGD5</accession>
<dbReference type="Pfam" id="PF03176">
    <property type="entry name" value="MMPL"/>
    <property type="match status" value="2"/>
</dbReference>
<keyword evidence="2" id="KW-1003">Cell membrane</keyword>
<keyword evidence="4 7" id="KW-1133">Transmembrane helix</keyword>
<reference evidence="9 10" key="1">
    <citation type="submission" date="2022-01" db="EMBL/GenBank/DDBJ databases">
        <title>Collection of gut derived symbiotic bacterial strains cultured from healthy donors.</title>
        <authorList>
            <person name="Lin H."/>
            <person name="Kohout C."/>
            <person name="Waligurski E."/>
            <person name="Pamer E.G."/>
        </authorList>
    </citation>
    <scope>NUCLEOTIDE SEQUENCE [LARGE SCALE GENOMIC DNA]</scope>
    <source>
        <strain evidence="9 10">DFI.7.58</strain>
    </source>
</reference>
<feature type="transmembrane region" description="Helical" evidence="7">
    <location>
        <begin position="287"/>
        <end position="310"/>
    </location>
</feature>
<dbReference type="Proteomes" id="UP001298681">
    <property type="component" value="Unassembled WGS sequence"/>
</dbReference>
<feature type="transmembrane region" description="Helical" evidence="7">
    <location>
        <begin position="245"/>
        <end position="266"/>
    </location>
</feature>
<keyword evidence="5 7" id="KW-0472">Membrane</keyword>
<feature type="domain" description="Membrane transport protein MMPL" evidence="8">
    <location>
        <begin position="154"/>
        <end position="348"/>
    </location>
</feature>
<feature type="transmembrane region" description="Helical" evidence="7">
    <location>
        <begin position="193"/>
        <end position="212"/>
    </location>
</feature>
<proteinExistence type="predicted"/>
<feature type="transmembrane region" description="Helical" evidence="7">
    <location>
        <begin position="591"/>
        <end position="611"/>
    </location>
</feature>
<dbReference type="EMBL" id="JAKNHQ010000002">
    <property type="protein sequence ID" value="MCG4609866.1"/>
    <property type="molecule type" value="Genomic_DNA"/>
</dbReference>
<dbReference type="PANTHER" id="PTHR33406">
    <property type="entry name" value="MEMBRANE PROTEIN MJ1562-RELATED"/>
    <property type="match status" value="1"/>
</dbReference>
<dbReference type="SUPFAM" id="SSF82866">
    <property type="entry name" value="Multidrug efflux transporter AcrB transmembrane domain"/>
    <property type="match status" value="2"/>
</dbReference>
<comment type="caution">
    <text evidence="9">The sequence shown here is derived from an EMBL/GenBank/DDBJ whole genome shotgun (WGS) entry which is preliminary data.</text>
</comment>
<protein>
    <submittedName>
        <fullName evidence="9">MMPL family transporter</fullName>
    </submittedName>
</protein>
<evidence type="ECO:0000256" key="7">
    <source>
        <dbReference type="SAM" id="Phobius"/>
    </source>
</evidence>
<feature type="transmembrane region" description="Helical" evidence="7">
    <location>
        <begin position="322"/>
        <end position="346"/>
    </location>
</feature>
<evidence type="ECO:0000256" key="2">
    <source>
        <dbReference type="ARBA" id="ARBA00022475"/>
    </source>
</evidence>
<evidence type="ECO:0000256" key="4">
    <source>
        <dbReference type="ARBA" id="ARBA00022989"/>
    </source>
</evidence>
<evidence type="ECO:0000313" key="10">
    <source>
        <dbReference type="Proteomes" id="UP001298681"/>
    </source>
</evidence>
<organism evidence="9 10">
    <name type="scientific">Anaeromassilibacillus senegalensis</name>
    <dbReference type="NCBI Taxonomy" id="1673717"/>
    <lineage>
        <taxon>Bacteria</taxon>
        <taxon>Bacillati</taxon>
        <taxon>Bacillota</taxon>
        <taxon>Clostridia</taxon>
        <taxon>Eubacteriales</taxon>
        <taxon>Acutalibacteraceae</taxon>
        <taxon>Anaeromassilibacillus</taxon>
    </lineage>
</organism>
<gene>
    <name evidence="9" type="ORF">L0P57_02770</name>
</gene>
<feature type="compositionally biased region" description="Polar residues" evidence="6">
    <location>
        <begin position="728"/>
        <end position="742"/>
    </location>
</feature>
<feature type="transmembrane region" description="Helical" evidence="7">
    <location>
        <begin position="675"/>
        <end position="697"/>
    </location>
</feature>
<feature type="transmembrane region" description="Helical" evidence="7">
    <location>
        <begin position="219"/>
        <end position="239"/>
    </location>
</feature>
<name>A0ABS9MGD5_9FIRM</name>
<evidence type="ECO:0000256" key="6">
    <source>
        <dbReference type="SAM" id="MobiDB-lite"/>
    </source>
</evidence>
<feature type="transmembrane region" description="Helical" evidence="7">
    <location>
        <begin position="367"/>
        <end position="387"/>
    </location>
</feature>
<sequence length="742" mass="82565">MISTICHRRRLQLEKEKHTVHRFSNFVIRKRKWIEKIFAVAVVLSIIALCFVRVNYDLSKYLPDDAASKAGLNVMDEEFGYPGTARVMVGDVSLYEAKLYKDRIEAVDGVNMVTWADTAADVYQSELFINYEAIEDYYKDGYAVMDIIFDEDDSDAKTHNALNEIEAITGDKGYFMGPAVQNKSLDETLTREIAIAMVMGIFMISVILCLTTTSWFEPFLFLFIMGVAIIINMGTNIFLGEISFLTFSTAAILQLAIAMDYSVFLLHSFTRERQAGVEPEQAVANAIHSSVTSILSSGATTIVGFLVLMLMRFKIGFDMGFVLAKGIVISLLTVLLLMPALLLRWGDKIEKTAHRSFMPSFKGLGKAVFKIRYGVLILVALLVVPAFTAQNMNQFLFGNGSLGSSPGTKVYEDEQAINTRFGRSNLVLALVPNTNNVTERALTESLRDLDYVKSVTSLADTLPEGVPEDFLPESLTGQLHSDDYSRIMIYLKTKDESAYAYQCTDEVRSIVESYYPEGSYLVGTTPSTQDIQTIITNDYNYVNILSLLGVAVVVLLTFRSFIIPIVVMIPIEVAIFFNMAIPYLAGDKMIYMGYIIVSCLQLGATVDYSILTTNNYLEARTHLPKKEAAIHAISQSALSILTSGSILTIVGYGLYYVSTVSAIADMGHLVGRGALLSTLLVIFLLPVLLVLSDKLVMNQMRRRALRKAKRSIRWKTWLEKHKRKKTTAPDTAQQNSKGGLLS</sequence>
<feature type="domain" description="Membrane transport protein MMPL" evidence="8">
    <location>
        <begin position="439"/>
        <end position="714"/>
    </location>
</feature>
<comment type="subcellular location">
    <subcellularLocation>
        <location evidence="1">Cell membrane</location>
        <topology evidence="1">Multi-pass membrane protein</topology>
    </subcellularLocation>
</comment>
<evidence type="ECO:0000313" key="9">
    <source>
        <dbReference type="EMBL" id="MCG4609866.1"/>
    </source>
</evidence>
<feature type="transmembrane region" description="Helical" evidence="7">
    <location>
        <begin position="632"/>
        <end position="655"/>
    </location>
</feature>
<dbReference type="InterPro" id="IPR050545">
    <property type="entry name" value="Mycobact_MmpL"/>
</dbReference>
<dbReference type="Gene3D" id="1.20.1640.10">
    <property type="entry name" value="Multidrug efflux transporter AcrB transmembrane domain"/>
    <property type="match status" value="2"/>
</dbReference>
<evidence type="ECO:0000256" key="5">
    <source>
        <dbReference type="ARBA" id="ARBA00023136"/>
    </source>
</evidence>
<evidence type="ECO:0000256" key="3">
    <source>
        <dbReference type="ARBA" id="ARBA00022692"/>
    </source>
</evidence>
<dbReference type="InterPro" id="IPR004869">
    <property type="entry name" value="MMPL_dom"/>
</dbReference>
<evidence type="ECO:0000259" key="8">
    <source>
        <dbReference type="Pfam" id="PF03176"/>
    </source>
</evidence>
<feature type="transmembrane region" description="Helical" evidence="7">
    <location>
        <begin position="539"/>
        <end position="558"/>
    </location>
</feature>
<dbReference type="PANTHER" id="PTHR33406:SF13">
    <property type="entry name" value="MEMBRANE PROTEIN YDFJ"/>
    <property type="match status" value="1"/>
</dbReference>
<evidence type="ECO:0000256" key="1">
    <source>
        <dbReference type="ARBA" id="ARBA00004651"/>
    </source>
</evidence>
<feature type="transmembrane region" description="Helical" evidence="7">
    <location>
        <begin position="37"/>
        <end position="56"/>
    </location>
</feature>
<keyword evidence="3 7" id="KW-0812">Transmembrane</keyword>
<keyword evidence="10" id="KW-1185">Reference proteome</keyword>